<dbReference type="InterPro" id="IPR048020">
    <property type="entry name" value="Transpos_IS3"/>
</dbReference>
<reference evidence="2 3" key="1">
    <citation type="submission" date="2019-07" db="EMBL/GenBank/DDBJ databases">
        <title>Complete Genome Sequence of Leptotrichia hofstadii Strain JCM16775.</title>
        <authorList>
            <person name="Watanabe S."/>
            <person name="Cui L."/>
        </authorList>
    </citation>
    <scope>NUCLEOTIDE SEQUENCE [LARGE SCALE GENOMIC DNA]</scope>
    <source>
        <strain evidence="2 3">JCM16775</strain>
    </source>
</reference>
<protein>
    <submittedName>
        <fullName evidence="2">Integrase core domain protein</fullName>
    </submittedName>
</protein>
<evidence type="ECO:0000259" key="1">
    <source>
        <dbReference type="PROSITE" id="PS50994"/>
    </source>
</evidence>
<dbReference type="Proteomes" id="UP000321892">
    <property type="component" value="Chromosome"/>
</dbReference>
<gene>
    <name evidence="2" type="ORF">JCM16775_0748</name>
</gene>
<evidence type="ECO:0000313" key="2">
    <source>
        <dbReference type="EMBL" id="BBM38041.1"/>
    </source>
</evidence>
<dbReference type="InterPro" id="IPR050900">
    <property type="entry name" value="Transposase_IS3/IS150/IS904"/>
</dbReference>
<dbReference type="SUPFAM" id="SSF53098">
    <property type="entry name" value="Ribonuclease H-like"/>
    <property type="match status" value="1"/>
</dbReference>
<dbReference type="AlphaFoldDB" id="A0A510JI23"/>
<accession>A0A510JI23</accession>
<dbReference type="InterPro" id="IPR036397">
    <property type="entry name" value="RNaseH_sf"/>
</dbReference>
<dbReference type="KEGG" id="lhf:JCM16775_0748"/>
<dbReference type="GO" id="GO:0003676">
    <property type="term" value="F:nucleic acid binding"/>
    <property type="evidence" value="ECO:0007669"/>
    <property type="project" value="InterPro"/>
</dbReference>
<name>A0A510JI23_9FUSO</name>
<organism evidence="2 3">
    <name type="scientific">Leptotrichia hofstadii</name>
    <dbReference type="NCBI Taxonomy" id="157688"/>
    <lineage>
        <taxon>Bacteria</taxon>
        <taxon>Fusobacteriati</taxon>
        <taxon>Fusobacteriota</taxon>
        <taxon>Fusobacteriia</taxon>
        <taxon>Fusobacteriales</taxon>
        <taxon>Leptotrichiaceae</taxon>
        <taxon>Leptotrichia</taxon>
    </lineage>
</organism>
<dbReference type="InterPro" id="IPR001584">
    <property type="entry name" value="Integrase_cat-core"/>
</dbReference>
<dbReference type="GO" id="GO:0015074">
    <property type="term" value="P:DNA integration"/>
    <property type="evidence" value="ECO:0007669"/>
    <property type="project" value="InterPro"/>
</dbReference>
<dbReference type="EMBL" id="AP019823">
    <property type="protein sequence ID" value="BBM38041.1"/>
    <property type="molecule type" value="Genomic_DNA"/>
</dbReference>
<dbReference type="NCBIfam" id="NF033516">
    <property type="entry name" value="transpos_IS3"/>
    <property type="match status" value="1"/>
</dbReference>
<dbReference type="InterPro" id="IPR012337">
    <property type="entry name" value="RNaseH-like_sf"/>
</dbReference>
<dbReference type="Pfam" id="PF00665">
    <property type="entry name" value="rve"/>
    <property type="match status" value="1"/>
</dbReference>
<dbReference type="PROSITE" id="PS50994">
    <property type="entry name" value="INTEGRASE"/>
    <property type="match status" value="1"/>
</dbReference>
<sequence length="178" mass="21382">MYDIIKSIWQDSRKTYGAVRIHKKLRKLGLEVNIKRVRRLMKENQIKSIIHKKFRNYNKSDDIKEAARNILKRNFDTEKLNEKWVSDITYIWTRKDGWCYLSSIMDLHSRRIISHKVGKFMDIKLVIDTLKMAIYKRGDITDLIIHTDRGSQYMSKEYRKFCAKKGISIILQQKRKSL</sequence>
<keyword evidence="3" id="KW-1185">Reference proteome</keyword>
<dbReference type="Gene3D" id="3.30.420.10">
    <property type="entry name" value="Ribonuclease H-like superfamily/Ribonuclease H"/>
    <property type="match status" value="1"/>
</dbReference>
<dbReference type="PANTHER" id="PTHR46889">
    <property type="entry name" value="TRANSPOSASE INSF FOR INSERTION SEQUENCE IS3B-RELATED"/>
    <property type="match status" value="1"/>
</dbReference>
<dbReference type="Pfam" id="PF13276">
    <property type="entry name" value="HTH_21"/>
    <property type="match status" value="1"/>
</dbReference>
<dbReference type="InterPro" id="IPR025948">
    <property type="entry name" value="HTH-like_dom"/>
</dbReference>
<evidence type="ECO:0000313" key="3">
    <source>
        <dbReference type="Proteomes" id="UP000321892"/>
    </source>
</evidence>
<proteinExistence type="predicted"/>
<dbReference type="PANTHER" id="PTHR46889:SF4">
    <property type="entry name" value="TRANSPOSASE INSO FOR INSERTION SEQUENCE ELEMENT IS911B-RELATED"/>
    <property type="match status" value="1"/>
</dbReference>
<feature type="domain" description="Integrase catalytic" evidence="1">
    <location>
        <begin position="75"/>
        <end position="178"/>
    </location>
</feature>